<dbReference type="Proteomes" id="UP001271007">
    <property type="component" value="Unassembled WGS sequence"/>
</dbReference>
<dbReference type="InterPro" id="IPR016035">
    <property type="entry name" value="Acyl_Trfase/lysoPLipase"/>
</dbReference>
<evidence type="ECO:0000313" key="3">
    <source>
        <dbReference type="EMBL" id="KAK3045219.1"/>
    </source>
</evidence>
<dbReference type="AlphaFoldDB" id="A0AAJ0G8T4"/>
<organism evidence="3 4">
    <name type="scientific">Extremus antarcticus</name>
    <dbReference type="NCBI Taxonomy" id="702011"/>
    <lineage>
        <taxon>Eukaryota</taxon>
        <taxon>Fungi</taxon>
        <taxon>Dikarya</taxon>
        <taxon>Ascomycota</taxon>
        <taxon>Pezizomycotina</taxon>
        <taxon>Dothideomycetes</taxon>
        <taxon>Dothideomycetidae</taxon>
        <taxon>Mycosphaerellales</taxon>
        <taxon>Extremaceae</taxon>
        <taxon>Extremus</taxon>
    </lineage>
</organism>
<dbReference type="SUPFAM" id="SSF52151">
    <property type="entry name" value="FabD/lysophospholipase-like"/>
    <property type="match status" value="1"/>
</dbReference>
<dbReference type="Gene3D" id="3.40.1090.10">
    <property type="entry name" value="Cytosolic phospholipase A2 catalytic domain"/>
    <property type="match status" value="1"/>
</dbReference>
<accession>A0AAJ0G8T4</accession>
<dbReference type="GO" id="GO:0016042">
    <property type="term" value="P:lipid catabolic process"/>
    <property type="evidence" value="ECO:0007669"/>
    <property type="project" value="UniProtKB-KW"/>
</dbReference>
<sequence>MATYRRLSRGDPDDEPRLWEASGATSAALPYFPSVSIGRHGVFQDGAMRNPNPTGIAMEEITELYDRKTRRDLVLSLGTGLRPPDTSLRDWTYSDLLIDCLGLRLVRWSRERLREALDAEVVHLEVSRMFKTLDSRSASRYHRVNPELPDGLPRLDDAASMESMMAGVQHCYDVAQLSEIKMSLIASSFYFELVGPPTRGRADQFRCSGAIRIRGDPQHVCELVRTVSTDLVHFIKNKENVANVQLEEERCSSCGRFNLPIKFTVPEIESNVTISIRLGVGQEHHISGFPQAMDWFITQQRLDDPFTHPCYPPDPCPCRMIRRKRPSSRRTLESSGKRARVV</sequence>
<evidence type="ECO:0000256" key="2">
    <source>
        <dbReference type="ARBA" id="ARBA00022963"/>
    </source>
</evidence>
<dbReference type="PANTHER" id="PTHR24185">
    <property type="entry name" value="CALCIUM-INDEPENDENT PHOSPHOLIPASE A2-GAMMA"/>
    <property type="match status" value="1"/>
</dbReference>
<dbReference type="EMBL" id="JAWDJX010000469">
    <property type="protein sequence ID" value="KAK3045219.1"/>
    <property type="molecule type" value="Genomic_DNA"/>
</dbReference>
<dbReference type="GO" id="GO:0047499">
    <property type="term" value="F:calcium-independent phospholipase A2 activity"/>
    <property type="evidence" value="ECO:0007669"/>
    <property type="project" value="TreeGrafter"/>
</dbReference>
<evidence type="ECO:0008006" key="5">
    <source>
        <dbReference type="Google" id="ProtNLM"/>
    </source>
</evidence>
<keyword evidence="1" id="KW-0378">Hydrolase</keyword>
<dbReference type="PANTHER" id="PTHR24185:SF1">
    <property type="entry name" value="CALCIUM-INDEPENDENT PHOSPHOLIPASE A2-GAMMA"/>
    <property type="match status" value="1"/>
</dbReference>
<protein>
    <recommendedName>
        <fullName evidence="5">PNPLA domain-containing protein</fullName>
    </recommendedName>
</protein>
<keyword evidence="4" id="KW-1185">Reference proteome</keyword>
<evidence type="ECO:0000256" key="1">
    <source>
        <dbReference type="ARBA" id="ARBA00022801"/>
    </source>
</evidence>
<dbReference type="GO" id="GO:0016020">
    <property type="term" value="C:membrane"/>
    <property type="evidence" value="ECO:0007669"/>
    <property type="project" value="TreeGrafter"/>
</dbReference>
<evidence type="ECO:0000313" key="4">
    <source>
        <dbReference type="Proteomes" id="UP001271007"/>
    </source>
</evidence>
<reference evidence="3" key="1">
    <citation type="submission" date="2023-04" db="EMBL/GenBank/DDBJ databases">
        <title>Black Yeasts Isolated from many extreme environments.</title>
        <authorList>
            <person name="Coleine C."/>
            <person name="Stajich J.E."/>
            <person name="Selbmann L."/>
        </authorList>
    </citation>
    <scope>NUCLEOTIDE SEQUENCE</scope>
    <source>
        <strain evidence="3">CCFEE 5312</strain>
    </source>
</reference>
<comment type="caution">
    <text evidence="3">The sequence shown here is derived from an EMBL/GenBank/DDBJ whole genome shotgun (WGS) entry which is preliminary data.</text>
</comment>
<keyword evidence="2" id="KW-0442">Lipid degradation</keyword>
<proteinExistence type="predicted"/>
<dbReference type="GO" id="GO:0019369">
    <property type="term" value="P:arachidonate metabolic process"/>
    <property type="evidence" value="ECO:0007669"/>
    <property type="project" value="TreeGrafter"/>
</dbReference>
<name>A0AAJ0G8T4_9PEZI</name>
<gene>
    <name evidence="3" type="ORF">LTR09_013077</name>
</gene>
<keyword evidence="2" id="KW-0443">Lipid metabolism</keyword>